<dbReference type="PANTHER" id="PTHR30574:SF1">
    <property type="entry name" value="SULPHUR TRANSPORT DOMAIN-CONTAINING PROTEIN"/>
    <property type="match status" value="1"/>
</dbReference>
<evidence type="ECO:0000256" key="6">
    <source>
        <dbReference type="ARBA" id="ARBA00022989"/>
    </source>
</evidence>
<evidence type="ECO:0000256" key="4">
    <source>
        <dbReference type="ARBA" id="ARBA00022519"/>
    </source>
</evidence>
<evidence type="ECO:0000256" key="7">
    <source>
        <dbReference type="ARBA" id="ARBA00023136"/>
    </source>
</evidence>
<comment type="caution">
    <text evidence="10">The sequence shown here is derived from an EMBL/GenBank/DDBJ whole genome shotgun (WGS) entry which is preliminary data.</text>
</comment>
<dbReference type="HOGENOM" id="CLU_1793548_0_0_9"/>
<feature type="transmembrane region" description="Helical" evidence="9">
    <location>
        <begin position="21"/>
        <end position="39"/>
    </location>
</feature>
<gene>
    <name evidence="11" type="ORF">FC31_GL001808</name>
    <name evidence="10" type="ORF">HMPREF0494_0777</name>
</gene>
<keyword evidence="6 9" id="KW-1133">Transmembrane helix</keyword>
<dbReference type="PATRIC" id="fig|525309.8.peg.1875"/>
<evidence type="ECO:0000313" key="12">
    <source>
        <dbReference type="Proteomes" id="UP000003675"/>
    </source>
</evidence>
<feature type="transmembrane region" description="Helical" evidence="9">
    <location>
        <begin position="131"/>
        <end position="151"/>
    </location>
</feature>
<keyword evidence="5 9" id="KW-0812">Transmembrane</keyword>
<dbReference type="EMBL" id="ACLL01000018">
    <property type="protein sequence ID" value="EEW54119.1"/>
    <property type="molecule type" value="Genomic_DNA"/>
</dbReference>
<dbReference type="GO" id="GO:0005886">
    <property type="term" value="C:plasma membrane"/>
    <property type="evidence" value="ECO:0007669"/>
    <property type="project" value="UniProtKB-SubCell"/>
</dbReference>
<evidence type="ECO:0000313" key="13">
    <source>
        <dbReference type="Proteomes" id="UP000051883"/>
    </source>
</evidence>
<evidence type="ECO:0000256" key="5">
    <source>
        <dbReference type="ARBA" id="ARBA00022692"/>
    </source>
</evidence>
<feature type="transmembrane region" description="Helical" evidence="9">
    <location>
        <begin position="75"/>
        <end position="94"/>
    </location>
</feature>
<protein>
    <submittedName>
        <fullName evidence="10">Uncharacterized protein</fullName>
    </submittedName>
</protein>
<dbReference type="eggNOG" id="COG2391">
    <property type="taxonomic scope" value="Bacteria"/>
</dbReference>
<dbReference type="OrthoDB" id="9794165at2"/>
<name>C8P633_9LACO</name>
<dbReference type="Proteomes" id="UP000051883">
    <property type="component" value="Unassembled WGS sequence"/>
</dbReference>
<evidence type="ECO:0000256" key="9">
    <source>
        <dbReference type="SAM" id="Phobius"/>
    </source>
</evidence>
<feature type="transmembrane region" description="Helical" evidence="9">
    <location>
        <begin position="106"/>
        <end position="125"/>
    </location>
</feature>
<organism evidence="10 12">
    <name type="scientific">Limosilactobacillus antri DSM 16041</name>
    <dbReference type="NCBI Taxonomy" id="525309"/>
    <lineage>
        <taxon>Bacteria</taxon>
        <taxon>Bacillati</taxon>
        <taxon>Bacillota</taxon>
        <taxon>Bacilli</taxon>
        <taxon>Lactobacillales</taxon>
        <taxon>Lactobacillaceae</taxon>
        <taxon>Limosilactobacillus</taxon>
    </lineage>
</organism>
<keyword evidence="7 9" id="KW-0472">Membrane</keyword>
<dbReference type="InterPro" id="IPR007272">
    <property type="entry name" value="Sulf_transp_TsuA/YedE"/>
</dbReference>
<evidence type="ECO:0000256" key="8">
    <source>
        <dbReference type="ARBA" id="ARBA00035655"/>
    </source>
</evidence>
<keyword evidence="4" id="KW-0997">Cell inner membrane</keyword>
<evidence type="ECO:0000256" key="3">
    <source>
        <dbReference type="ARBA" id="ARBA00022475"/>
    </source>
</evidence>
<evidence type="ECO:0000256" key="1">
    <source>
        <dbReference type="ARBA" id="ARBA00004429"/>
    </source>
</evidence>
<comment type="similarity">
    <text evidence="8">Belongs to the TsuA/YedE (TC 9.B.102) family.</text>
</comment>
<dbReference type="Proteomes" id="UP000003675">
    <property type="component" value="Unassembled WGS sequence"/>
</dbReference>
<reference evidence="11 13" key="2">
    <citation type="journal article" date="2015" name="Genome Announc.">
        <title>Expanding the biotechnology potential of lactobacilli through comparative genomics of 213 strains and associated genera.</title>
        <authorList>
            <person name="Sun Z."/>
            <person name="Harris H.M."/>
            <person name="McCann A."/>
            <person name="Guo C."/>
            <person name="Argimon S."/>
            <person name="Zhang W."/>
            <person name="Yang X."/>
            <person name="Jeffery I.B."/>
            <person name="Cooney J.C."/>
            <person name="Kagawa T.F."/>
            <person name="Liu W."/>
            <person name="Song Y."/>
            <person name="Salvetti E."/>
            <person name="Wrobel A."/>
            <person name="Rasinkangas P."/>
            <person name="Parkhill J."/>
            <person name="Rea M.C."/>
            <person name="O'Sullivan O."/>
            <person name="Ritari J."/>
            <person name="Douillard F.P."/>
            <person name="Paul Ross R."/>
            <person name="Yang R."/>
            <person name="Briner A.E."/>
            <person name="Felis G.E."/>
            <person name="de Vos W.M."/>
            <person name="Barrangou R."/>
            <person name="Klaenhammer T.R."/>
            <person name="Caufield P.W."/>
            <person name="Cui Y."/>
            <person name="Zhang H."/>
            <person name="O'Toole P.W."/>
        </authorList>
    </citation>
    <scope>NUCLEOTIDE SEQUENCE [LARGE SCALE GENOMIC DNA]</scope>
    <source>
        <strain evidence="11 13">DSM 16041</strain>
    </source>
</reference>
<keyword evidence="13" id="KW-1185">Reference proteome</keyword>
<evidence type="ECO:0000256" key="2">
    <source>
        <dbReference type="ARBA" id="ARBA00022448"/>
    </source>
</evidence>
<accession>C8P633</accession>
<dbReference type="PANTHER" id="PTHR30574">
    <property type="entry name" value="INNER MEMBRANE PROTEIN YEDE"/>
    <property type="match status" value="1"/>
</dbReference>
<comment type="subcellular location">
    <subcellularLocation>
        <location evidence="1">Cell inner membrane</location>
        <topology evidence="1">Multi-pass membrane protein</topology>
    </subcellularLocation>
</comment>
<sequence>MISFSFQFLHNGQGNDSSRNIANIFITAILIGILAGLVFEVNSVNHSFGSFSIISPLLSWYEFLKGSGAGIQPSWGKYFVLGIIIGSFTCALTRKSFDAKLKFSELIGAILGGILMGLSAGLSKGTFTSNGLVYTAMLPIQGWLALLFIILGC</sequence>
<proteinExistence type="inferred from homology"/>
<dbReference type="RefSeq" id="WP_007124080.1">
    <property type="nucleotide sequence ID" value="NZ_AZDK01000006.1"/>
</dbReference>
<keyword evidence="3" id="KW-1003">Cell membrane</keyword>
<dbReference type="STRING" id="525309.HMPREF0494_0777"/>
<evidence type="ECO:0000313" key="11">
    <source>
        <dbReference type="EMBL" id="KRK60199.1"/>
    </source>
</evidence>
<dbReference type="Pfam" id="PF04143">
    <property type="entry name" value="Sulf_transp"/>
    <property type="match status" value="1"/>
</dbReference>
<reference evidence="10 12" key="1">
    <citation type="submission" date="2009-09" db="EMBL/GenBank/DDBJ databases">
        <authorList>
            <person name="Qin X."/>
            <person name="Bachman B."/>
            <person name="Battles P."/>
            <person name="Bell A."/>
            <person name="Bess C."/>
            <person name="Bickham C."/>
            <person name="Chaboub L."/>
            <person name="Chen D."/>
            <person name="Coyle M."/>
            <person name="Deiros D.R."/>
            <person name="Dinh H."/>
            <person name="Forbes L."/>
            <person name="Fowler G."/>
            <person name="Francisco L."/>
            <person name="Fu Q."/>
            <person name="Gubbala S."/>
            <person name="Hale W."/>
            <person name="Han Y."/>
            <person name="Hemphill L."/>
            <person name="Highlander S.K."/>
            <person name="Hirani K."/>
            <person name="Hogues M."/>
            <person name="Jackson L."/>
            <person name="Jakkamsetti A."/>
            <person name="Javaid M."/>
            <person name="Jiang H."/>
            <person name="Korchina V."/>
            <person name="Kovar C."/>
            <person name="Lara F."/>
            <person name="Lee S."/>
            <person name="Mata R."/>
            <person name="Mathew T."/>
            <person name="Moen C."/>
            <person name="Morales K."/>
            <person name="Munidasa M."/>
            <person name="Nazareth L."/>
            <person name="Ngo R."/>
            <person name="Nguyen L."/>
            <person name="Okwuonu G."/>
            <person name="Ongeri F."/>
            <person name="Patil S."/>
            <person name="Petrosino J."/>
            <person name="Pham C."/>
            <person name="Pham P."/>
            <person name="Pu L.-L."/>
            <person name="Puazo M."/>
            <person name="Raj R."/>
            <person name="Reid J."/>
            <person name="Rouhana J."/>
            <person name="Saada N."/>
            <person name="Shang Y."/>
            <person name="Simmons D."/>
            <person name="Thornton R."/>
            <person name="Warren J."/>
            <person name="Weissenberger G."/>
            <person name="Zhang J."/>
            <person name="Zhang L."/>
            <person name="Zhou C."/>
            <person name="Zhu D."/>
            <person name="Muzny D."/>
            <person name="Worley K."/>
            <person name="Gibbs R."/>
        </authorList>
    </citation>
    <scope>NUCLEOTIDE SEQUENCE [LARGE SCALE GENOMIC DNA]</scope>
    <source>
        <strain evidence="10 12">DSM 16041</strain>
    </source>
</reference>
<dbReference type="EMBL" id="AZDK01000006">
    <property type="protein sequence ID" value="KRK60199.1"/>
    <property type="molecule type" value="Genomic_DNA"/>
</dbReference>
<dbReference type="AlphaFoldDB" id="C8P633"/>
<keyword evidence="2" id="KW-0813">Transport</keyword>
<evidence type="ECO:0000313" key="10">
    <source>
        <dbReference type="EMBL" id="EEW54119.1"/>
    </source>
</evidence>